<evidence type="ECO:0000256" key="4">
    <source>
        <dbReference type="PROSITE-ProRule" id="PRU00335"/>
    </source>
</evidence>
<protein>
    <submittedName>
        <fullName evidence="6">TetR/AcrR family transcriptional regulator</fullName>
    </submittedName>
</protein>
<dbReference type="PANTHER" id="PTHR47506">
    <property type="entry name" value="TRANSCRIPTIONAL REGULATORY PROTEIN"/>
    <property type="match status" value="1"/>
</dbReference>
<dbReference type="Proteomes" id="UP001365846">
    <property type="component" value="Unassembled WGS sequence"/>
</dbReference>
<keyword evidence="3" id="KW-0804">Transcription</keyword>
<dbReference type="PANTHER" id="PTHR47506:SF7">
    <property type="entry name" value="TRANSCRIPTIONAL REGULATORY PROTEIN"/>
    <property type="match status" value="1"/>
</dbReference>
<dbReference type="Pfam" id="PF00440">
    <property type="entry name" value="TetR_N"/>
    <property type="match status" value="1"/>
</dbReference>
<keyword evidence="7" id="KW-1185">Reference proteome</keyword>
<evidence type="ECO:0000256" key="2">
    <source>
        <dbReference type="ARBA" id="ARBA00023125"/>
    </source>
</evidence>
<dbReference type="Gene3D" id="1.10.10.60">
    <property type="entry name" value="Homeodomain-like"/>
    <property type="match status" value="1"/>
</dbReference>
<evidence type="ECO:0000313" key="6">
    <source>
        <dbReference type="EMBL" id="MEJ8815991.1"/>
    </source>
</evidence>
<dbReference type="PRINTS" id="PR00455">
    <property type="entry name" value="HTHTETR"/>
</dbReference>
<dbReference type="InterPro" id="IPR036271">
    <property type="entry name" value="Tet_transcr_reg_TetR-rel_C_sf"/>
</dbReference>
<feature type="domain" description="HTH tetR-type" evidence="5">
    <location>
        <begin position="10"/>
        <end position="70"/>
    </location>
</feature>
<proteinExistence type="predicted"/>
<accession>A0ABU8VQQ6</accession>
<dbReference type="SUPFAM" id="SSF46689">
    <property type="entry name" value="Homeodomain-like"/>
    <property type="match status" value="1"/>
</dbReference>
<organism evidence="6 7">
    <name type="scientific">Variovorax ureilyticus</name>
    <dbReference type="NCBI Taxonomy" id="1836198"/>
    <lineage>
        <taxon>Bacteria</taxon>
        <taxon>Pseudomonadati</taxon>
        <taxon>Pseudomonadota</taxon>
        <taxon>Betaproteobacteria</taxon>
        <taxon>Burkholderiales</taxon>
        <taxon>Comamonadaceae</taxon>
        <taxon>Variovorax</taxon>
    </lineage>
</organism>
<evidence type="ECO:0000313" key="7">
    <source>
        <dbReference type="Proteomes" id="UP001365846"/>
    </source>
</evidence>
<reference evidence="6 7" key="1">
    <citation type="submission" date="2024-03" db="EMBL/GenBank/DDBJ databases">
        <title>Novel species of the genus Variovorax.</title>
        <authorList>
            <person name="Liu Q."/>
            <person name="Xin Y.-H."/>
        </authorList>
    </citation>
    <scope>NUCLEOTIDE SEQUENCE [LARGE SCALE GENOMIC DNA]</scope>
    <source>
        <strain evidence="6 7">KACC 18899</strain>
    </source>
</reference>
<dbReference type="Gene3D" id="1.10.357.10">
    <property type="entry name" value="Tetracycline Repressor, domain 2"/>
    <property type="match status" value="1"/>
</dbReference>
<dbReference type="InterPro" id="IPR001647">
    <property type="entry name" value="HTH_TetR"/>
</dbReference>
<dbReference type="RefSeq" id="WP_340361183.1">
    <property type="nucleotide sequence ID" value="NZ_JBBKZU010000027.1"/>
</dbReference>
<evidence type="ECO:0000256" key="1">
    <source>
        <dbReference type="ARBA" id="ARBA00023015"/>
    </source>
</evidence>
<keyword evidence="2 4" id="KW-0238">DNA-binding</keyword>
<sequence>MSRTPNSRREETHERIVSVASRAIRKRGYAGVGVAEVMKEAGLTHGGFYAHFDSRDALLVEALERAGHESSAALSQAAERSARKGVSAFRSLVETYLADSQLASLECGCPVAALGSDMPRQSELVREASAHRVRRLIAGVRHALPGASRAAAAAVAGTLVGALQLARALGDGPEGRSVLADARKSLLAQYDQLATGPR</sequence>
<feature type="DNA-binding region" description="H-T-H motif" evidence="4">
    <location>
        <begin position="33"/>
        <end position="52"/>
    </location>
</feature>
<dbReference type="EMBL" id="JBBKZU010000027">
    <property type="protein sequence ID" value="MEJ8815991.1"/>
    <property type="molecule type" value="Genomic_DNA"/>
</dbReference>
<dbReference type="SUPFAM" id="SSF48498">
    <property type="entry name" value="Tetracyclin repressor-like, C-terminal domain"/>
    <property type="match status" value="1"/>
</dbReference>
<evidence type="ECO:0000256" key="3">
    <source>
        <dbReference type="ARBA" id="ARBA00023163"/>
    </source>
</evidence>
<dbReference type="InterPro" id="IPR009057">
    <property type="entry name" value="Homeodomain-like_sf"/>
</dbReference>
<dbReference type="PROSITE" id="PS50977">
    <property type="entry name" value="HTH_TETR_2"/>
    <property type="match status" value="1"/>
</dbReference>
<name>A0ABU8VQQ6_9BURK</name>
<keyword evidence="1" id="KW-0805">Transcription regulation</keyword>
<evidence type="ECO:0000259" key="5">
    <source>
        <dbReference type="PROSITE" id="PS50977"/>
    </source>
</evidence>
<comment type="caution">
    <text evidence="6">The sequence shown here is derived from an EMBL/GenBank/DDBJ whole genome shotgun (WGS) entry which is preliminary data.</text>
</comment>
<gene>
    <name evidence="6" type="ORF">WKW77_33375</name>
</gene>